<dbReference type="Proteomes" id="UP000295710">
    <property type="component" value="Unassembled WGS sequence"/>
</dbReference>
<name>A0A4R4F9C9_9FIRM</name>
<evidence type="ECO:0000259" key="1">
    <source>
        <dbReference type="PROSITE" id="PS50104"/>
    </source>
</evidence>
<organism evidence="2 3">
    <name type="scientific">Extibacter muris</name>
    <dbReference type="NCBI Taxonomy" id="1796622"/>
    <lineage>
        <taxon>Bacteria</taxon>
        <taxon>Bacillati</taxon>
        <taxon>Bacillota</taxon>
        <taxon>Clostridia</taxon>
        <taxon>Lachnospirales</taxon>
        <taxon>Lachnospiraceae</taxon>
        <taxon>Extibacter</taxon>
    </lineage>
</organism>
<dbReference type="SUPFAM" id="SSF52200">
    <property type="entry name" value="Toll/Interleukin receptor TIR domain"/>
    <property type="match status" value="1"/>
</dbReference>
<dbReference type="EMBL" id="SMMX01000029">
    <property type="protein sequence ID" value="TDA20165.1"/>
    <property type="molecule type" value="Genomic_DNA"/>
</dbReference>
<keyword evidence="2" id="KW-0675">Receptor</keyword>
<dbReference type="RefSeq" id="WP_132281310.1">
    <property type="nucleotide sequence ID" value="NZ_JAOBST010000061.1"/>
</dbReference>
<dbReference type="InterPro" id="IPR035897">
    <property type="entry name" value="Toll_tir_struct_dom_sf"/>
</dbReference>
<evidence type="ECO:0000313" key="2">
    <source>
        <dbReference type="EMBL" id="TDA20165.1"/>
    </source>
</evidence>
<dbReference type="Pfam" id="PF13676">
    <property type="entry name" value="TIR_2"/>
    <property type="match status" value="1"/>
</dbReference>
<protein>
    <submittedName>
        <fullName evidence="2">Toll/interleukin-1 receptor domain-containing protein</fullName>
    </submittedName>
</protein>
<dbReference type="Gene3D" id="3.40.50.10140">
    <property type="entry name" value="Toll/interleukin-1 receptor homology (TIR) domain"/>
    <property type="match status" value="1"/>
</dbReference>
<evidence type="ECO:0000313" key="3">
    <source>
        <dbReference type="Proteomes" id="UP000295710"/>
    </source>
</evidence>
<feature type="domain" description="TIR" evidence="1">
    <location>
        <begin position="1"/>
        <end position="117"/>
    </location>
</feature>
<comment type="caution">
    <text evidence="2">The sequence shown here is derived from an EMBL/GenBank/DDBJ whole genome shotgun (WGS) entry which is preliminary data.</text>
</comment>
<dbReference type="GO" id="GO:0007165">
    <property type="term" value="P:signal transduction"/>
    <property type="evidence" value="ECO:0007669"/>
    <property type="project" value="InterPro"/>
</dbReference>
<accession>A0A4R4F9C9</accession>
<dbReference type="AlphaFoldDB" id="A0A4R4F9C9"/>
<keyword evidence="3" id="KW-1185">Reference proteome</keyword>
<dbReference type="PROSITE" id="PS50104">
    <property type="entry name" value="TIR"/>
    <property type="match status" value="1"/>
</dbReference>
<dbReference type="InterPro" id="IPR000157">
    <property type="entry name" value="TIR_dom"/>
</dbReference>
<proteinExistence type="predicted"/>
<reference evidence="2 3" key="1">
    <citation type="journal article" date="2016" name="Nat. Microbiol.">
        <title>The Mouse Intestinal Bacterial Collection (miBC) provides host-specific insight into cultured diversity and functional potential of the gut microbiota.</title>
        <authorList>
            <person name="Lagkouvardos I."/>
            <person name="Pukall R."/>
            <person name="Abt B."/>
            <person name="Foesel B.U."/>
            <person name="Meier-Kolthoff J.P."/>
            <person name="Kumar N."/>
            <person name="Bresciani A."/>
            <person name="Martinez I."/>
            <person name="Just S."/>
            <person name="Ziegler C."/>
            <person name="Brugiroux S."/>
            <person name="Garzetti D."/>
            <person name="Wenning M."/>
            <person name="Bui T.P."/>
            <person name="Wang J."/>
            <person name="Hugenholtz F."/>
            <person name="Plugge C.M."/>
            <person name="Peterson D.A."/>
            <person name="Hornef M.W."/>
            <person name="Baines J.F."/>
            <person name="Smidt H."/>
            <person name="Walter J."/>
            <person name="Kristiansen K."/>
            <person name="Nielsen H.B."/>
            <person name="Haller D."/>
            <person name="Overmann J."/>
            <person name="Stecher B."/>
            <person name="Clavel T."/>
        </authorList>
    </citation>
    <scope>NUCLEOTIDE SEQUENCE [LARGE SCALE GENOMIC DNA]</scope>
    <source>
        <strain evidence="2 3">DSM 28560</strain>
    </source>
</reference>
<gene>
    <name evidence="2" type="ORF">E1963_18435</name>
</gene>
<sequence length="292" mass="34413">MKQLADMLKKYGLKVWYDEFELKIGDSLSRSIDRGLTGSTFGIIILSKAFFEKGWTDYELRSLLSREVSKRDKMILPVWHGIKAEDVLNYSPYLADKFALSTDIGLDELAYKIMETVKPDVINSIGIQKMFRKLLPYSELKEIEPDHIYMEEKVRHKTLPNYFVIATKPICDVLGDITDMDYRDVLYDFARDADYDHEFLIWNAIACSYISFIRDNKIDFSDLDIKRDIFSFLLGYTTGAVKDIVDWQQRHPKLTKEQYYELMIRYAQNHDFIMEYSDDSMKYTYGKILEQV</sequence>